<feature type="domain" description="Fimbrial-type adhesion" evidence="2">
    <location>
        <begin position="36"/>
        <end position="167"/>
    </location>
</feature>
<evidence type="ECO:0000259" key="2">
    <source>
        <dbReference type="Pfam" id="PF00419"/>
    </source>
</evidence>
<name>A0ABV3N3I9_9GAMM</name>
<dbReference type="Proteomes" id="UP001554567">
    <property type="component" value="Unassembled WGS sequence"/>
</dbReference>
<dbReference type="Gene3D" id="2.60.40.1090">
    <property type="entry name" value="Fimbrial-type adhesion domain"/>
    <property type="match status" value="1"/>
</dbReference>
<evidence type="ECO:0000313" key="4">
    <source>
        <dbReference type="Proteomes" id="UP001554567"/>
    </source>
</evidence>
<keyword evidence="1" id="KW-0732">Signal</keyword>
<dbReference type="SUPFAM" id="SSF49401">
    <property type="entry name" value="Bacterial adhesins"/>
    <property type="match status" value="1"/>
</dbReference>
<feature type="signal peptide" evidence="1">
    <location>
        <begin position="1"/>
        <end position="25"/>
    </location>
</feature>
<dbReference type="InterPro" id="IPR008966">
    <property type="entry name" value="Adhesion_dom_sf"/>
</dbReference>
<comment type="caution">
    <text evidence="3">The sequence shown here is derived from an EMBL/GenBank/DDBJ whole genome shotgun (WGS) entry which is preliminary data.</text>
</comment>
<keyword evidence="4" id="KW-1185">Reference proteome</keyword>
<dbReference type="InterPro" id="IPR036937">
    <property type="entry name" value="Adhesion_dom_fimbrial_sf"/>
</dbReference>
<sequence length="167" mass="17973">MINMDVCQKTLFSALLWLPVLMARASTQSEVFTFTMTADVVESASCTLNDGKDVDVSFGDQVDIARIDGINYQTVIAYNFRCEHPGKNVVTVEIAGTDAGFGQGMLHVKSGLGIRIMNGDVPQPVNTPFSIDATHPPILMAVPVKDSSVTLTPGAFETTATIKVNYE</sequence>
<protein>
    <submittedName>
        <fullName evidence="3">Fimbrial protein</fullName>
    </submittedName>
</protein>
<gene>
    <name evidence="3" type="ORF">ABW286_14525</name>
</gene>
<proteinExistence type="predicted"/>
<dbReference type="RefSeq" id="WP_367167916.1">
    <property type="nucleotide sequence ID" value="NZ_JBFKZN010000007.1"/>
</dbReference>
<dbReference type="EMBL" id="JBFKZN010000007">
    <property type="protein sequence ID" value="MEW5290382.1"/>
    <property type="molecule type" value="Genomic_DNA"/>
</dbReference>
<accession>A0ABV3N3I9</accession>
<dbReference type="Pfam" id="PF00419">
    <property type="entry name" value="Fimbrial"/>
    <property type="match status" value="1"/>
</dbReference>
<dbReference type="InterPro" id="IPR000259">
    <property type="entry name" value="Adhesion_dom_fimbrial"/>
</dbReference>
<organism evidence="3 4">
    <name type="scientific">Erwinia papayae</name>
    <dbReference type="NCBI Taxonomy" id="206499"/>
    <lineage>
        <taxon>Bacteria</taxon>
        <taxon>Pseudomonadati</taxon>
        <taxon>Pseudomonadota</taxon>
        <taxon>Gammaproteobacteria</taxon>
        <taxon>Enterobacterales</taxon>
        <taxon>Erwiniaceae</taxon>
        <taxon>Erwinia</taxon>
    </lineage>
</organism>
<evidence type="ECO:0000313" key="3">
    <source>
        <dbReference type="EMBL" id="MEW5290382.1"/>
    </source>
</evidence>
<feature type="chain" id="PRO_5045650782" evidence="1">
    <location>
        <begin position="26"/>
        <end position="167"/>
    </location>
</feature>
<reference evidence="3 4" key="1">
    <citation type="submission" date="2024-07" db="EMBL/GenBank/DDBJ databases">
        <authorList>
            <person name="Dulla G.F.J."/>
            <person name="Delorm J.G."/>
        </authorList>
    </citation>
    <scope>NUCLEOTIDE SEQUENCE [LARGE SCALE GENOMIC DNA]</scope>
    <source>
        <strain evidence="3 4">JGD 233</strain>
    </source>
</reference>
<evidence type="ECO:0000256" key="1">
    <source>
        <dbReference type="SAM" id="SignalP"/>
    </source>
</evidence>